<evidence type="ECO:0000313" key="1">
    <source>
        <dbReference type="EMBL" id="GGH86145.1"/>
    </source>
</evidence>
<organism evidence="1 2">
    <name type="scientific">Pullulanibacillus pueri</name>
    <dbReference type="NCBI Taxonomy" id="1437324"/>
    <lineage>
        <taxon>Bacteria</taxon>
        <taxon>Bacillati</taxon>
        <taxon>Bacillota</taxon>
        <taxon>Bacilli</taxon>
        <taxon>Bacillales</taxon>
        <taxon>Sporolactobacillaceae</taxon>
        <taxon>Pullulanibacillus</taxon>
    </lineage>
</organism>
<reference evidence="1" key="2">
    <citation type="submission" date="2020-09" db="EMBL/GenBank/DDBJ databases">
        <authorList>
            <person name="Sun Q."/>
            <person name="Zhou Y."/>
        </authorList>
    </citation>
    <scope>NUCLEOTIDE SEQUENCE</scope>
    <source>
        <strain evidence="1">CGMCC 1.12777</strain>
    </source>
</reference>
<comment type="caution">
    <text evidence="1">The sequence shown here is derived from an EMBL/GenBank/DDBJ whole genome shotgun (WGS) entry which is preliminary data.</text>
</comment>
<protein>
    <submittedName>
        <fullName evidence="1">Uncharacterized protein</fullName>
    </submittedName>
</protein>
<dbReference type="AlphaFoldDB" id="A0A8J2ZZH1"/>
<dbReference type="EMBL" id="BMFV01000030">
    <property type="protein sequence ID" value="GGH86145.1"/>
    <property type="molecule type" value="Genomic_DNA"/>
</dbReference>
<keyword evidence="2" id="KW-1185">Reference proteome</keyword>
<accession>A0A8J2ZZH1</accession>
<gene>
    <name evidence="1" type="ORF">GCM10007096_33170</name>
</gene>
<sequence>MYIRGRRLTKGDFNFQKAHETKVKLTKERCVRTKESSTAIKWIEAQGARLLREQHESEDPLCWEPIIHSQVS</sequence>
<name>A0A8J2ZZH1_9BACL</name>
<reference evidence="1" key="1">
    <citation type="journal article" date="2014" name="Int. J. Syst. Evol. Microbiol.">
        <title>Complete genome sequence of Corynebacterium casei LMG S-19264T (=DSM 44701T), isolated from a smear-ripened cheese.</title>
        <authorList>
            <consortium name="US DOE Joint Genome Institute (JGI-PGF)"/>
            <person name="Walter F."/>
            <person name="Albersmeier A."/>
            <person name="Kalinowski J."/>
            <person name="Ruckert C."/>
        </authorList>
    </citation>
    <scope>NUCLEOTIDE SEQUENCE</scope>
    <source>
        <strain evidence="1">CGMCC 1.12777</strain>
    </source>
</reference>
<proteinExistence type="predicted"/>
<evidence type="ECO:0000313" key="2">
    <source>
        <dbReference type="Proteomes" id="UP000656813"/>
    </source>
</evidence>
<dbReference type="Proteomes" id="UP000656813">
    <property type="component" value="Unassembled WGS sequence"/>
</dbReference>